<dbReference type="Pfam" id="PF10263">
    <property type="entry name" value="SprT-like"/>
    <property type="match status" value="1"/>
</dbReference>
<dbReference type="RefSeq" id="WP_119118984.1">
    <property type="nucleotide sequence ID" value="NZ_QWVS01000064.1"/>
</dbReference>
<dbReference type="EMBL" id="QWVS01000064">
    <property type="protein sequence ID" value="RID81609.1"/>
    <property type="molecule type" value="Genomic_DNA"/>
</dbReference>
<feature type="domain" description="SprT-like" evidence="5">
    <location>
        <begin position="4"/>
        <end position="150"/>
    </location>
</feature>
<proteinExistence type="inferred from homology"/>
<dbReference type="GO" id="GO:0006950">
    <property type="term" value="P:response to stress"/>
    <property type="evidence" value="ECO:0007669"/>
    <property type="project" value="UniProtKB-ARBA"/>
</dbReference>
<evidence type="ECO:0000256" key="4">
    <source>
        <dbReference type="HAMAP-Rule" id="MF_00745"/>
    </source>
</evidence>
<accession>A0A398AV56</accession>
<dbReference type="InterPro" id="IPR023524">
    <property type="entry name" value="Uncharacterised_SprT-like"/>
</dbReference>
<dbReference type="GO" id="GO:0008270">
    <property type="term" value="F:zinc ion binding"/>
    <property type="evidence" value="ECO:0007669"/>
    <property type="project" value="UniProtKB-UniRule"/>
</dbReference>
<evidence type="ECO:0000313" key="7">
    <source>
        <dbReference type="Proteomes" id="UP000266016"/>
    </source>
</evidence>
<comment type="caution">
    <text evidence="6">The sequence shown here is derived from an EMBL/GenBank/DDBJ whole genome shotgun (WGS) entry which is preliminary data.</text>
</comment>
<keyword evidence="3 4" id="KW-0862">Zinc</keyword>
<sequence>MNDEQLQTLVEAISLSDFQKTFEHRAYFNPRLRTTGGRYLLTSHNIEINKKYYEEQGMEELIGIVKHELCHYHLHLEKKGYQHKDADFKHLLKKVGAPRFCKPLAVSSKRHKTKLYEYSCKACHQHYMRKRRVNINRFVCGKCKGVLSLVREI</sequence>
<keyword evidence="2 4" id="KW-0479">Metal-binding</keyword>
<feature type="binding site" evidence="4">
    <location>
        <position position="71"/>
    </location>
    <ligand>
        <name>Zn(2+)</name>
        <dbReference type="ChEBI" id="CHEBI:29105"/>
    </ligand>
</feature>
<evidence type="ECO:0000259" key="5">
    <source>
        <dbReference type="SMART" id="SM00731"/>
    </source>
</evidence>
<dbReference type="Proteomes" id="UP000266016">
    <property type="component" value="Unassembled WGS sequence"/>
</dbReference>
<gene>
    <name evidence="6" type="ORF">D1953_20385</name>
</gene>
<keyword evidence="7" id="KW-1185">Reference proteome</keyword>
<dbReference type="InterPro" id="IPR006640">
    <property type="entry name" value="SprT-like_domain"/>
</dbReference>
<name>A0A398AV56_9BACI</name>
<evidence type="ECO:0000256" key="3">
    <source>
        <dbReference type="ARBA" id="ARBA00022833"/>
    </source>
</evidence>
<organism evidence="6 7">
    <name type="scientific">Peribacillus asahii</name>
    <dbReference type="NCBI Taxonomy" id="228899"/>
    <lineage>
        <taxon>Bacteria</taxon>
        <taxon>Bacillati</taxon>
        <taxon>Bacillota</taxon>
        <taxon>Bacilli</taxon>
        <taxon>Bacillales</taxon>
        <taxon>Bacillaceae</taxon>
        <taxon>Peribacillus</taxon>
    </lineage>
</organism>
<evidence type="ECO:0000256" key="2">
    <source>
        <dbReference type="ARBA" id="ARBA00022723"/>
    </source>
</evidence>
<dbReference type="InterPro" id="IPR035240">
    <property type="entry name" value="SprT_Zn_ribbon"/>
</dbReference>
<evidence type="ECO:0000313" key="6">
    <source>
        <dbReference type="EMBL" id="RID81609.1"/>
    </source>
</evidence>
<dbReference type="Pfam" id="PF17283">
    <property type="entry name" value="Zn_ribbon_SprT"/>
    <property type="match status" value="1"/>
</dbReference>
<dbReference type="SMART" id="SM00731">
    <property type="entry name" value="SprT"/>
    <property type="match status" value="1"/>
</dbReference>
<comment type="subcellular location">
    <subcellularLocation>
        <location evidence="4">Cytoplasm</location>
    </subcellularLocation>
</comment>
<dbReference type="AlphaFoldDB" id="A0A398AV56"/>
<dbReference type="GO" id="GO:0005737">
    <property type="term" value="C:cytoplasm"/>
    <property type="evidence" value="ECO:0007669"/>
    <property type="project" value="UniProtKB-SubCell"/>
</dbReference>
<comment type="cofactor">
    <cofactor evidence="4">
        <name>Zn(2+)</name>
        <dbReference type="ChEBI" id="CHEBI:29105"/>
    </cofactor>
    <text evidence="4">Binds 1 zinc ion.</text>
</comment>
<comment type="similarity">
    <text evidence="4">Belongs to the SprT family.</text>
</comment>
<dbReference type="HAMAP" id="MF_00745">
    <property type="entry name" value="SprT_like"/>
    <property type="match status" value="1"/>
</dbReference>
<protein>
    <recommendedName>
        <fullName evidence="4">Protein SprT-like</fullName>
    </recommendedName>
</protein>
<feature type="binding site" evidence="4">
    <location>
        <position position="67"/>
    </location>
    <ligand>
        <name>Zn(2+)</name>
        <dbReference type="ChEBI" id="CHEBI:29105"/>
    </ligand>
</feature>
<evidence type="ECO:0000256" key="1">
    <source>
        <dbReference type="ARBA" id="ARBA00022490"/>
    </source>
</evidence>
<reference evidence="6 7" key="1">
    <citation type="submission" date="2018-08" db="EMBL/GenBank/DDBJ databases">
        <title>Bacillus jemisoniae sp. nov., Bacillus chryseoplanitiae sp. nov., Bacillus resnikiae sp. nov., and Bacillus frankliniae sp. nov., isolated from Viking spacecraft and associated surfaces.</title>
        <authorList>
            <person name="Seuylemezian A."/>
            <person name="Vaishampayan P."/>
        </authorList>
    </citation>
    <scope>NUCLEOTIDE SEQUENCE [LARGE SCALE GENOMIC DNA]</scope>
    <source>
        <strain evidence="6 7">MA001</strain>
    </source>
</reference>
<dbReference type="NCBIfam" id="NF003339">
    <property type="entry name" value="PRK04351.1"/>
    <property type="match status" value="1"/>
</dbReference>
<feature type="active site" evidence="4">
    <location>
        <position position="68"/>
    </location>
</feature>
<keyword evidence="1 4" id="KW-0963">Cytoplasm</keyword>